<reference evidence="1" key="2">
    <citation type="journal article" date="2023" name="Science">
        <title>Genomic signatures of disease resistance in endangered staghorn corals.</title>
        <authorList>
            <person name="Vollmer S.V."/>
            <person name="Selwyn J.D."/>
            <person name="Despard B.A."/>
            <person name="Roesel C.L."/>
        </authorList>
    </citation>
    <scope>NUCLEOTIDE SEQUENCE</scope>
    <source>
        <strain evidence="1">K2</strain>
    </source>
</reference>
<evidence type="ECO:0000313" key="1">
    <source>
        <dbReference type="EMBL" id="KAK2573071.1"/>
    </source>
</evidence>
<keyword evidence="2" id="KW-1185">Reference proteome</keyword>
<proteinExistence type="predicted"/>
<dbReference type="Proteomes" id="UP001249851">
    <property type="component" value="Unassembled WGS sequence"/>
</dbReference>
<dbReference type="AlphaFoldDB" id="A0AAD9R4T3"/>
<gene>
    <name evidence="1" type="ORF">P5673_002103</name>
</gene>
<name>A0AAD9R4T3_ACRCE</name>
<protein>
    <submittedName>
        <fullName evidence="1">Uncharacterized protein</fullName>
    </submittedName>
</protein>
<sequence>MASGCLEGKIEILSTAQGLAFLSLHEFRKLRHAIGIKVADCCSVSTAQRRFPIISLFTSIIGTFLGEVSRPSLMQ</sequence>
<dbReference type="EMBL" id="JARQWQ010000003">
    <property type="protein sequence ID" value="KAK2573071.1"/>
    <property type="molecule type" value="Genomic_DNA"/>
</dbReference>
<reference evidence="1" key="1">
    <citation type="journal article" date="2023" name="G3 (Bethesda)">
        <title>Whole genome assembly and annotation of the endangered Caribbean coral Acropora cervicornis.</title>
        <authorList>
            <person name="Selwyn J.D."/>
            <person name="Vollmer S.V."/>
        </authorList>
    </citation>
    <scope>NUCLEOTIDE SEQUENCE</scope>
    <source>
        <strain evidence="1">K2</strain>
    </source>
</reference>
<evidence type="ECO:0000313" key="2">
    <source>
        <dbReference type="Proteomes" id="UP001249851"/>
    </source>
</evidence>
<comment type="caution">
    <text evidence="1">The sequence shown here is derived from an EMBL/GenBank/DDBJ whole genome shotgun (WGS) entry which is preliminary data.</text>
</comment>
<organism evidence="1 2">
    <name type="scientific">Acropora cervicornis</name>
    <name type="common">Staghorn coral</name>
    <dbReference type="NCBI Taxonomy" id="6130"/>
    <lineage>
        <taxon>Eukaryota</taxon>
        <taxon>Metazoa</taxon>
        <taxon>Cnidaria</taxon>
        <taxon>Anthozoa</taxon>
        <taxon>Hexacorallia</taxon>
        <taxon>Scleractinia</taxon>
        <taxon>Astrocoeniina</taxon>
        <taxon>Acroporidae</taxon>
        <taxon>Acropora</taxon>
    </lineage>
</organism>
<accession>A0AAD9R4T3</accession>